<dbReference type="Proteomes" id="UP000596661">
    <property type="component" value="Chromosome 9"/>
</dbReference>
<name>A0A803R946_CANSA</name>
<dbReference type="EnsemblPlants" id="novel_model_6575_5bd9a17a">
    <property type="protein sequence ID" value="cds.novel_model_6575_5bd9a17a"/>
    <property type="gene ID" value="novel_gene_3471_5bd9a17a"/>
</dbReference>
<dbReference type="Gramene" id="novel_model_6575_5bd9a17a">
    <property type="protein sequence ID" value="cds.novel_model_6575_5bd9a17a"/>
    <property type="gene ID" value="novel_gene_3471_5bd9a17a"/>
</dbReference>
<sequence length="173" mass="18853">MENSNIRIPHTIYSILVVFVVLLIHSSSHATATTKTTIITKATSKDQVPCSSMCYGCGNPCEPLPSPPPPVIECPPPPAPPPPSPPPVIECPPLQLLLHNLRCLLKDQNAPLHPSLLAKKILVVVTMKTAILFTQIPHLCPTVMLLQLPTFPITICLNLIIQALSQFIPIMER</sequence>
<reference evidence="2" key="1">
    <citation type="submission" date="2018-11" db="EMBL/GenBank/DDBJ databases">
        <authorList>
            <person name="Grassa J C."/>
        </authorList>
    </citation>
    <scope>NUCLEOTIDE SEQUENCE [LARGE SCALE GENOMIC DNA]</scope>
</reference>
<keyword evidence="1" id="KW-0732">Signal</keyword>
<organism evidence="2 3">
    <name type="scientific">Cannabis sativa</name>
    <name type="common">Hemp</name>
    <name type="synonym">Marijuana</name>
    <dbReference type="NCBI Taxonomy" id="3483"/>
    <lineage>
        <taxon>Eukaryota</taxon>
        <taxon>Viridiplantae</taxon>
        <taxon>Streptophyta</taxon>
        <taxon>Embryophyta</taxon>
        <taxon>Tracheophyta</taxon>
        <taxon>Spermatophyta</taxon>
        <taxon>Magnoliopsida</taxon>
        <taxon>eudicotyledons</taxon>
        <taxon>Gunneridae</taxon>
        <taxon>Pentapetalae</taxon>
        <taxon>rosids</taxon>
        <taxon>fabids</taxon>
        <taxon>Rosales</taxon>
        <taxon>Cannabaceae</taxon>
        <taxon>Cannabis</taxon>
    </lineage>
</organism>
<accession>A0A803R946</accession>
<proteinExistence type="predicted"/>
<evidence type="ECO:0000313" key="3">
    <source>
        <dbReference type="Proteomes" id="UP000596661"/>
    </source>
</evidence>
<dbReference type="EMBL" id="UZAU01000757">
    <property type="status" value="NOT_ANNOTATED_CDS"/>
    <property type="molecule type" value="Genomic_DNA"/>
</dbReference>
<keyword evidence="3" id="KW-1185">Reference proteome</keyword>
<evidence type="ECO:0000313" key="2">
    <source>
        <dbReference type="EnsemblPlants" id="cds.novel_model_6575_5bd9a17a"/>
    </source>
</evidence>
<feature type="signal peptide" evidence="1">
    <location>
        <begin position="1"/>
        <end position="30"/>
    </location>
</feature>
<feature type="chain" id="PRO_5031108117" evidence="1">
    <location>
        <begin position="31"/>
        <end position="173"/>
    </location>
</feature>
<evidence type="ECO:0000256" key="1">
    <source>
        <dbReference type="SAM" id="SignalP"/>
    </source>
</evidence>
<dbReference type="AlphaFoldDB" id="A0A803R946"/>
<protein>
    <submittedName>
        <fullName evidence="2">Uncharacterized protein</fullName>
    </submittedName>
</protein>
<reference evidence="2" key="2">
    <citation type="submission" date="2021-03" db="UniProtKB">
        <authorList>
            <consortium name="EnsemblPlants"/>
        </authorList>
    </citation>
    <scope>IDENTIFICATION</scope>
</reference>